<dbReference type="EMBL" id="UGUU01000002">
    <property type="protein sequence ID" value="SUE95798.1"/>
    <property type="molecule type" value="Genomic_DNA"/>
</dbReference>
<dbReference type="AlphaFoldDB" id="A0A379PPP1"/>
<organism evidence="1 2">
    <name type="scientific">Ectopseudomonas mendocina</name>
    <name type="common">Pseudomonas mendocina</name>
    <dbReference type="NCBI Taxonomy" id="300"/>
    <lineage>
        <taxon>Bacteria</taxon>
        <taxon>Pseudomonadati</taxon>
        <taxon>Pseudomonadota</taxon>
        <taxon>Gammaproteobacteria</taxon>
        <taxon>Pseudomonadales</taxon>
        <taxon>Pseudomonadaceae</taxon>
        <taxon>Ectopseudomonas</taxon>
    </lineage>
</organism>
<dbReference type="RefSeq" id="WP_115292656.1">
    <property type="nucleotide sequence ID" value="NZ_UGUU01000002.1"/>
</dbReference>
<name>A0A379PPP1_ECTME</name>
<accession>A0A379PPP1</accession>
<dbReference type="Proteomes" id="UP000254260">
    <property type="component" value="Unassembled WGS sequence"/>
</dbReference>
<gene>
    <name evidence="1" type="ORF">NCTC10899_05039</name>
</gene>
<evidence type="ECO:0000313" key="2">
    <source>
        <dbReference type="Proteomes" id="UP000254260"/>
    </source>
</evidence>
<proteinExistence type="predicted"/>
<protein>
    <submittedName>
        <fullName evidence="1">Uncharacterized protein</fullName>
    </submittedName>
</protein>
<evidence type="ECO:0000313" key="1">
    <source>
        <dbReference type="EMBL" id="SUE95798.1"/>
    </source>
</evidence>
<reference evidence="1 2" key="1">
    <citation type="submission" date="2018-06" db="EMBL/GenBank/DDBJ databases">
        <authorList>
            <consortium name="Pathogen Informatics"/>
            <person name="Doyle S."/>
        </authorList>
    </citation>
    <scope>NUCLEOTIDE SEQUENCE [LARGE SCALE GENOMIC DNA]</scope>
    <source>
        <strain evidence="1 2">NCTC10899</strain>
    </source>
</reference>
<sequence>MDLLNLDELVTLERYVTLRGKRYGVNDRSVGQMIESIAIVKKNGIQSEEEFLESMVKTVKAVLPDAPEDVIRSMSLRQMVALLEFANSDPSKIAAEAEAQAKAEGKTGQVESVVEAGEA</sequence>